<dbReference type="EMBL" id="VIQT01000009">
    <property type="protein sequence ID" value="NDO39133.1"/>
    <property type="molecule type" value="Genomic_DNA"/>
</dbReference>
<dbReference type="AlphaFoldDB" id="A0A845SX64"/>
<sequence>MSSVSGAGGFRDEWMNNIMNSDGKTNGTQGTTQTGQVWNAVFEDKNDMGVSVDDFLNLMVAQLRNQDFMNPVDDTQYVTQLAQFATMSQMQELAANMKNNYALSLVGTNVTAAKFAVSGALIKETGPISKISLVNNSYEITVNGKTFSLSQIMEINNSASSGPSNPAGDKNDQTAYLVSLIGKNVTVKHDGNTVTGIVEEISTEDGYKLLIDGEWYSLDEVTGVGSTSKDETDKEEDSDGDGEMSEAVYFRAF</sequence>
<gene>
    <name evidence="5" type="ORF">D3Z39_00965</name>
    <name evidence="6" type="ORF">FMM72_07665</name>
</gene>
<comment type="function">
    <text evidence="3">Required for flagellar hook formation. May act as a scaffolding protein.</text>
</comment>
<reference evidence="6 8" key="2">
    <citation type="submission" date="2019-06" db="EMBL/GenBank/DDBJ databases">
        <title>Draft genome sequences of 15 bacterial species constituting the stable defined intestinal microbiota of the GM15 gnotobiotic mouse model.</title>
        <authorList>
            <person name="Elie C."/>
            <person name="Mathieu A."/>
            <person name="Saliou A."/>
            <person name="Darnaud M."/>
            <person name="Leulier F."/>
            <person name="Tamellini A."/>
        </authorList>
    </citation>
    <scope>NUCLEOTIDE SEQUENCE [LARGE SCALE GENOMIC DNA]</scope>
    <source>
        <strain evidence="6 8">JM4-15</strain>
    </source>
</reference>
<dbReference type="OrthoDB" id="280334at2"/>
<dbReference type="Proteomes" id="UP000462501">
    <property type="component" value="Unassembled WGS sequence"/>
</dbReference>
<dbReference type="RefSeq" id="WP_160208210.1">
    <property type="nucleotide sequence ID" value="NZ_CAMUSJ010000040.1"/>
</dbReference>
<dbReference type="EMBL" id="QXWZ01000001">
    <property type="protein sequence ID" value="NBI77458.1"/>
    <property type="molecule type" value="Genomic_DNA"/>
</dbReference>
<evidence type="ECO:0000256" key="4">
    <source>
        <dbReference type="SAM" id="MobiDB-lite"/>
    </source>
</evidence>
<evidence type="ECO:0000313" key="7">
    <source>
        <dbReference type="Proteomes" id="UP000446348"/>
    </source>
</evidence>
<dbReference type="Pfam" id="PF03963">
    <property type="entry name" value="FlgD"/>
    <property type="match status" value="1"/>
</dbReference>
<evidence type="ECO:0000256" key="2">
    <source>
        <dbReference type="ARBA" id="ARBA00022795"/>
    </source>
</evidence>
<comment type="similarity">
    <text evidence="1 3">Belongs to the FlgD family.</text>
</comment>
<name>A0A845SX64_9FIRM</name>
<dbReference type="InterPro" id="IPR005648">
    <property type="entry name" value="FlgD"/>
</dbReference>
<keyword evidence="2 3" id="KW-1005">Bacterial flagellum biogenesis</keyword>
<comment type="caution">
    <text evidence="6">The sequence shown here is derived from an EMBL/GenBank/DDBJ whole genome shotgun (WGS) entry which is preliminary data.</text>
</comment>
<evidence type="ECO:0000313" key="6">
    <source>
        <dbReference type="EMBL" id="NDO39133.1"/>
    </source>
</evidence>
<reference evidence="5 7" key="1">
    <citation type="submission" date="2018-08" db="EMBL/GenBank/DDBJ databases">
        <title>Murine metabolic-syndrome-specific gut microbial biobank.</title>
        <authorList>
            <person name="Liu C."/>
        </authorList>
    </citation>
    <scope>NUCLEOTIDE SEQUENCE [LARGE SCALE GENOMIC DNA]</scope>
    <source>
        <strain evidence="5 7">X69</strain>
    </source>
</reference>
<accession>A0A845SX64</accession>
<evidence type="ECO:0000313" key="8">
    <source>
        <dbReference type="Proteomes" id="UP000462501"/>
    </source>
</evidence>
<proteinExistence type="inferred from homology"/>
<evidence type="ECO:0000256" key="1">
    <source>
        <dbReference type="ARBA" id="ARBA00010577"/>
    </source>
</evidence>
<feature type="compositionally biased region" description="Acidic residues" evidence="4">
    <location>
        <begin position="233"/>
        <end position="244"/>
    </location>
</feature>
<dbReference type="Proteomes" id="UP000446348">
    <property type="component" value="Unassembled WGS sequence"/>
</dbReference>
<dbReference type="GO" id="GO:0044781">
    <property type="term" value="P:bacterial-type flagellum organization"/>
    <property type="evidence" value="ECO:0007669"/>
    <property type="project" value="UniProtKB-UniRule"/>
</dbReference>
<protein>
    <recommendedName>
        <fullName evidence="3">Basal-body rod modification protein FlgD</fullName>
    </recommendedName>
</protein>
<evidence type="ECO:0000256" key="3">
    <source>
        <dbReference type="RuleBase" id="RU362076"/>
    </source>
</evidence>
<feature type="region of interest" description="Disordered" evidence="4">
    <location>
        <begin position="222"/>
        <end position="246"/>
    </location>
</feature>
<evidence type="ECO:0000313" key="5">
    <source>
        <dbReference type="EMBL" id="NBI77458.1"/>
    </source>
</evidence>
<organism evidence="6 8">
    <name type="scientific">Anaerotruncus colihominis</name>
    <dbReference type="NCBI Taxonomy" id="169435"/>
    <lineage>
        <taxon>Bacteria</taxon>
        <taxon>Bacillati</taxon>
        <taxon>Bacillota</taxon>
        <taxon>Clostridia</taxon>
        <taxon>Eubacteriales</taxon>
        <taxon>Oscillospiraceae</taxon>
        <taxon>Anaerotruncus</taxon>
    </lineage>
</organism>